<dbReference type="SUPFAM" id="SSF56235">
    <property type="entry name" value="N-terminal nucleophile aminohydrolases (Ntn hydrolases)"/>
    <property type="match status" value="1"/>
</dbReference>
<protein>
    <submittedName>
        <fullName evidence="6">Peptidase S45</fullName>
    </submittedName>
</protein>
<dbReference type="CDD" id="cd03747">
    <property type="entry name" value="Ntn_PGA_like"/>
    <property type="match status" value="1"/>
</dbReference>
<keyword evidence="5" id="KW-0106">Calcium</keyword>
<evidence type="ECO:0000256" key="1">
    <source>
        <dbReference type="ARBA" id="ARBA00006586"/>
    </source>
</evidence>
<dbReference type="InterPro" id="IPR002692">
    <property type="entry name" value="S45"/>
</dbReference>
<dbReference type="Gene3D" id="1.10.1400.10">
    <property type="match status" value="1"/>
</dbReference>
<evidence type="ECO:0000256" key="2">
    <source>
        <dbReference type="ARBA" id="ARBA00022801"/>
    </source>
</evidence>
<evidence type="ECO:0000256" key="3">
    <source>
        <dbReference type="ARBA" id="ARBA00023145"/>
    </source>
</evidence>
<dbReference type="Gene3D" id="1.10.439.10">
    <property type="entry name" value="Penicillin Amidohydrolase, domain 1"/>
    <property type="match status" value="1"/>
</dbReference>
<dbReference type="InterPro" id="IPR043147">
    <property type="entry name" value="Penicillin_amidase_A-knob"/>
</dbReference>
<dbReference type="GO" id="GO:0016811">
    <property type="term" value="F:hydrolase activity, acting on carbon-nitrogen (but not peptide) bonds, in linear amides"/>
    <property type="evidence" value="ECO:0007669"/>
    <property type="project" value="InterPro"/>
</dbReference>
<dbReference type="InterPro" id="IPR029055">
    <property type="entry name" value="Ntn_hydrolases_N"/>
</dbReference>
<keyword evidence="7" id="KW-1185">Reference proteome</keyword>
<evidence type="ECO:0000313" key="6">
    <source>
        <dbReference type="EMBL" id="GCE13389.1"/>
    </source>
</evidence>
<dbReference type="Proteomes" id="UP000287352">
    <property type="component" value="Unassembled WGS sequence"/>
</dbReference>
<evidence type="ECO:0000256" key="4">
    <source>
        <dbReference type="PIRSR" id="PIRSR001227-1"/>
    </source>
</evidence>
<evidence type="ECO:0000313" key="7">
    <source>
        <dbReference type="Proteomes" id="UP000287352"/>
    </source>
</evidence>
<dbReference type="GO" id="GO:0017000">
    <property type="term" value="P:antibiotic biosynthetic process"/>
    <property type="evidence" value="ECO:0007669"/>
    <property type="project" value="InterPro"/>
</dbReference>
<feature type="binding site" evidence="5">
    <location>
        <position position="329"/>
    </location>
    <ligand>
        <name>Ca(2+)</name>
        <dbReference type="ChEBI" id="CHEBI:29108"/>
    </ligand>
</feature>
<comment type="similarity">
    <text evidence="1">Belongs to the peptidase S45 family.</text>
</comment>
<dbReference type="OrthoDB" id="9759796at2"/>
<dbReference type="InterPro" id="IPR043146">
    <property type="entry name" value="Penicillin_amidase_N_B-knob"/>
</dbReference>
<evidence type="ECO:0000256" key="5">
    <source>
        <dbReference type="PIRSR" id="PIRSR001227-2"/>
    </source>
</evidence>
<feature type="binding site" evidence="5">
    <location>
        <position position="192"/>
    </location>
    <ligand>
        <name>Ca(2+)</name>
        <dbReference type="ChEBI" id="CHEBI:29108"/>
    </ligand>
</feature>
<keyword evidence="3" id="KW-0865">Zymogen</keyword>
<dbReference type="EMBL" id="BIFR01000001">
    <property type="protein sequence ID" value="GCE13389.1"/>
    <property type="molecule type" value="Genomic_DNA"/>
</dbReference>
<dbReference type="InterPro" id="IPR014395">
    <property type="entry name" value="Pen/GL7ACA/AHL_acylase"/>
</dbReference>
<feature type="binding site" evidence="5">
    <location>
        <position position="326"/>
    </location>
    <ligand>
        <name>Ca(2+)</name>
        <dbReference type="ChEBI" id="CHEBI:29108"/>
    </ligand>
</feature>
<dbReference type="PANTHER" id="PTHR34218:SF4">
    <property type="entry name" value="ACYL-HOMOSERINE LACTONE ACYLASE QUIP"/>
    <property type="match status" value="1"/>
</dbReference>
<keyword evidence="2" id="KW-0378">Hydrolase</keyword>
<reference evidence="7" key="1">
    <citation type="submission" date="2018-12" db="EMBL/GenBank/DDBJ databases">
        <title>Tengunoibacter tsumagoiensis gen. nov., sp. nov., Dictyobacter kobayashii sp. nov., D. alpinus sp. nov., and D. joshuensis sp. nov. and description of Dictyobacteraceae fam. nov. within the order Ktedonobacterales isolated from Tengu-no-mugimeshi.</title>
        <authorList>
            <person name="Wang C.M."/>
            <person name="Zheng Y."/>
            <person name="Sakai Y."/>
            <person name="Toyoda A."/>
            <person name="Minakuchi Y."/>
            <person name="Abe K."/>
            <person name="Yokota A."/>
            <person name="Yabe S."/>
        </authorList>
    </citation>
    <scope>NUCLEOTIDE SEQUENCE [LARGE SCALE GENOMIC DNA]</scope>
    <source>
        <strain evidence="7">Uno3</strain>
    </source>
</reference>
<dbReference type="InterPro" id="IPR023343">
    <property type="entry name" value="Penicillin_amidase_dom1"/>
</dbReference>
<feature type="active site" description="Nucleophile" evidence="4">
    <location>
        <position position="254"/>
    </location>
</feature>
<dbReference type="RefSeq" id="WP_126580918.1">
    <property type="nucleotide sequence ID" value="NZ_BIFR01000001.1"/>
</dbReference>
<dbReference type="Gene3D" id="2.30.120.10">
    <property type="match status" value="1"/>
</dbReference>
<proteinExistence type="inferred from homology"/>
<comment type="caution">
    <text evidence="6">The sequence shown here is derived from an EMBL/GenBank/DDBJ whole genome shotgun (WGS) entry which is preliminary data.</text>
</comment>
<dbReference type="Pfam" id="PF01804">
    <property type="entry name" value="Penicil_amidase"/>
    <property type="match status" value="1"/>
</dbReference>
<sequence>MASRWQKTRQSAADLTSLLSGSYDPFTRQSLPRKSGTLHIPGLHSSVTIQTDTYGVPHIYAHNDDDLYFAQGYVHAQDRLWQMEFNRRLASGRLSELFGAPTLEVDRFCRRLGLHRAAQAHLSRLSEHDRHLLEVYSQGVNAYINTHSETRIKKLPIEFQRLHTTPVLWEPAATLLWSKLQAWSLSGNWETELIRAQLIEKLGVEQASRLETGDAPSHPLTIPPGVSYRGINPDLLEQSAQIKELSGLGALSSSNSWVVDGTRSQTGKPLLCNDPHLGQAVPSVWYECHLQSPTLNVIGVSFPGNPGIIIGHNDQIAWGITNAVSDVQDLYIERFNAQGQYEFQDHWEDATIVRESIIVKDQAKPVIEEVYITRHGPILTTFTSTQQSELPLALRWTAFEDCTLPAAIYLLNRATDWEQFKTALQQWDTPAQNFVYADRSGNIGYLMAGKIPIRARGQALLPSPGWTGENEWTGYIPFAELPQSYNPEQHFIVTANNRMLDDNYHYYITHEWANGYRAQRITNLLLAKEKFTLEDMQTIQTDQFSLPATEYTPYLLQLSTDTPLKRAAHEILLSWDYTLSPQSIAAAIYTTFQRKLEQIVLDAILGDDELLQRSYQGRSSSINSYTSRAKPWLIRLLKVQDDSWFAHSALPNGPSSWETALQRAFEATIEELSHTLTANILRWQYGAIHTLTYKHPMGTTKTLEKTFNRGPFPIGGDNDTINVSASSIIHPEEVVATASYRLIADLNDWDNSRSIHSPGQSGHPMSPHYADQLPLWQQQAYHSLPFSQQRVQKSTIEQLELQP</sequence>
<accession>A0A402A2W1</accession>
<dbReference type="GO" id="GO:0046872">
    <property type="term" value="F:metal ion binding"/>
    <property type="evidence" value="ECO:0007669"/>
    <property type="project" value="UniProtKB-KW"/>
</dbReference>
<organism evidence="6 7">
    <name type="scientific">Tengunoibacter tsumagoiensis</name>
    <dbReference type="NCBI Taxonomy" id="2014871"/>
    <lineage>
        <taxon>Bacteria</taxon>
        <taxon>Bacillati</taxon>
        <taxon>Chloroflexota</taxon>
        <taxon>Ktedonobacteria</taxon>
        <taxon>Ktedonobacterales</taxon>
        <taxon>Dictyobacteraceae</taxon>
        <taxon>Tengunoibacter</taxon>
    </lineage>
</organism>
<keyword evidence="5" id="KW-0479">Metal-binding</keyword>
<dbReference type="PIRSF" id="PIRSF001227">
    <property type="entry name" value="Pen_acylase"/>
    <property type="match status" value="1"/>
</dbReference>
<dbReference type="PANTHER" id="PTHR34218">
    <property type="entry name" value="PEPTIDASE S45 PENICILLIN AMIDASE"/>
    <property type="match status" value="1"/>
</dbReference>
<gene>
    <name evidence="6" type="ORF">KTT_32480</name>
</gene>
<name>A0A402A2W1_9CHLR</name>
<dbReference type="AlphaFoldDB" id="A0A402A2W1"/>
<comment type="cofactor">
    <cofactor evidence="5">
        <name>Ca(2+)</name>
        <dbReference type="ChEBI" id="CHEBI:29108"/>
    </cofactor>
    <text evidence="5">Binds 1 Ca(2+) ion per dimer.</text>
</comment>
<dbReference type="Gene3D" id="3.60.20.10">
    <property type="entry name" value="Glutamine Phosphoribosylpyrophosphate, subunit 1, domain 1"/>
    <property type="match status" value="1"/>
</dbReference>